<dbReference type="EMBL" id="JAAAXW010000546">
    <property type="protein sequence ID" value="KAF9536801.1"/>
    <property type="molecule type" value="Genomic_DNA"/>
</dbReference>
<gene>
    <name evidence="2" type="ORF">EC957_009670</name>
</gene>
<accession>A0A9P6EVC2</accession>
<reference evidence="2" key="1">
    <citation type="journal article" date="2020" name="Fungal Divers.">
        <title>Resolving the Mortierellaceae phylogeny through synthesis of multi-gene phylogenetics and phylogenomics.</title>
        <authorList>
            <person name="Vandepol N."/>
            <person name="Liber J."/>
            <person name="Desiro A."/>
            <person name="Na H."/>
            <person name="Kennedy M."/>
            <person name="Barry K."/>
            <person name="Grigoriev I.V."/>
            <person name="Miller A.N."/>
            <person name="O'Donnell K."/>
            <person name="Stajich J.E."/>
            <person name="Bonito G."/>
        </authorList>
    </citation>
    <scope>NUCLEOTIDE SEQUENCE</scope>
    <source>
        <strain evidence="2">NRRL 2591</strain>
    </source>
</reference>
<feature type="region of interest" description="Disordered" evidence="1">
    <location>
        <begin position="104"/>
        <end position="171"/>
    </location>
</feature>
<feature type="region of interest" description="Disordered" evidence="1">
    <location>
        <begin position="795"/>
        <end position="819"/>
    </location>
</feature>
<comment type="caution">
    <text evidence="2">The sequence shown here is derived from an EMBL/GenBank/DDBJ whole genome shotgun (WGS) entry which is preliminary data.</text>
</comment>
<feature type="compositionally biased region" description="Polar residues" evidence="1">
    <location>
        <begin position="801"/>
        <end position="811"/>
    </location>
</feature>
<name>A0A9P6EVC2_9FUNG</name>
<evidence type="ECO:0000313" key="3">
    <source>
        <dbReference type="Proteomes" id="UP000723463"/>
    </source>
</evidence>
<keyword evidence="3" id="KW-1185">Reference proteome</keyword>
<feature type="region of interest" description="Disordered" evidence="1">
    <location>
        <begin position="418"/>
        <end position="476"/>
    </location>
</feature>
<protein>
    <submittedName>
        <fullName evidence="2">Uncharacterized protein</fullName>
    </submittedName>
</protein>
<feature type="compositionally biased region" description="Polar residues" evidence="1">
    <location>
        <begin position="104"/>
        <end position="119"/>
    </location>
</feature>
<dbReference type="Proteomes" id="UP000723463">
    <property type="component" value="Unassembled WGS sequence"/>
</dbReference>
<sequence>MDMGEGSQNLPEVMSGAEETELLRVSSFRPAKFVERMVQTQSVHCPTTMTMWCHWTGPLRDTEEHLESCNFAFEHTCAYRYLGCGFKGGAMDVANHVKHCTFQSSQPSYSTNASSSNRFQNPSGPSHHQHHHQYPQSSLGTQQQFGTTPRGHRPMSPPQSSPLIPIVPPPAPHPYLRPTAQRAGAHPGHYPGYPHHHQPNLYQQHPLYFHTPVVPPSVPLVPTPPLPLTTTTVVGGPSERAGSYDVSQDFEQLSIDELQRALDGELEDAIDDDDLALYSPDATATATARMNSSTSGCDEEFVQVERTNNMVDVVISDMAMSPTVARGSLPPETQQAITRQSSQRFIHEAAQEAVQQANEAVPQQAISTQESASLVSPIIITQQIHEEALMIQCGQRMDQEVQETPQETQYEIVQETAQDETLQEKQPEEETPQVQAAQDIPESDVHTLSPQMRHRLSPSPSPSRGHPPPEDDLPPAQRRRIIVDEEESDRGSSDMTVDGDFVEDLQSFEDKQGESFAVSIVASTAAAHGDQHPRRSITYTRQGPPDKGGRILRDITDAWVAPRDRRPLALNHPRSTTTPHSAAGRSSTSTSSTRAGLGSGLGLAAEVFRVLNQNQFHQPHHPQQLGQQSSRLRSSESGQRSPPGKSLVGHRKISGRFNPLPMRAVPSIPPATITASPLLMQSPVTASPVHETSLASPPVSSSDDEAEPADQGHRRQHQHQQQQPVNPELANFLALTQNPPAHLIVEAEPQAFVPFVAYKPRYLKSRRKKGKAGRTYGLPIVRDKDAHDRYQNLVPPILTPDITSPNDSIASQADRHHDN</sequence>
<dbReference type="AlphaFoldDB" id="A0A9P6EVC2"/>
<feature type="compositionally biased region" description="Low complexity" evidence="1">
    <location>
        <begin position="581"/>
        <end position="596"/>
    </location>
</feature>
<proteinExistence type="predicted"/>
<evidence type="ECO:0000256" key="1">
    <source>
        <dbReference type="SAM" id="MobiDB-lite"/>
    </source>
</evidence>
<feature type="compositionally biased region" description="Low complexity" evidence="1">
    <location>
        <begin position="617"/>
        <end position="641"/>
    </location>
</feature>
<feature type="region of interest" description="Disordered" evidence="1">
    <location>
        <begin position="527"/>
        <end position="551"/>
    </location>
</feature>
<feature type="region of interest" description="Disordered" evidence="1">
    <location>
        <begin position="684"/>
        <end position="724"/>
    </location>
</feature>
<feature type="region of interest" description="Disordered" evidence="1">
    <location>
        <begin position="617"/>
        <end position="664"/>
    </location>
</feature>
<evidence type="ECO:0000313" key="2">
    <source>
        <dbReference type="EMBL" id="KAF9536801.1"/>
    </source>
</evidence>
<feature type="compositionally biased region" description="Pro residues" evidence="1">
    <location>
        <begin position="155"/>
        <end position="171"/>
    </location>
</feature>
<feature type="region of interest" description="Disordered" evidence="1">
    <location>
        <begin position="563"/>
        <end position="597"/>
    </location>
</feature>
<organism evidence="2 3">
    <name type="scientific">Mortierella hygrophila</name>
    <dbReference type="NCBI Taxonomy" id="979708"/>
    <lineage>
        <taxon>Eukaryota</taxon>
        <taxon>Fungi</taxon>
        <taxon>Fungi incertae sedis</taxon>
        <taxon>Mucoromycota</taxon>
        <taxon>Mortierellomycotina</taxon>
        <taxon>Mortierellomycetes</taxon>
        <taxon>Mortierellales</taxon>
        <taxon>Mortierellaceae</taxon>
        <taxon>Mortierella</taxon>
    </lineage>
</organism>